<feature type="domain" description="U-box" evidence="1">
    <location>
        <begin position="542"/>
        <end position="604"/>
    </location>
</feature>
<organism evidence="2 3">
    <name type="scientific">Trypanosoma cruzi</name>
    <dbReference type="NCBI Taxonomy" id="5693"/>
    <lineage>
        <taxon>Eukaryota</taxon>
        <taxon>Discoba</taxon>
        <taxon>Euglenozoa</taxon>
        <taxon>Kinetoplastea</taxon>
        <taxon>Metakinetoplastina</taxon>
        <taxon>Trypanosomatida</taxon>
        <taxon>Trypanosomatidae</taxon>
        <taxon>Trypanosoma</taxon>
        <taxon>Schizotrypanum</taxon>
    </lineage>
</organism>
<dbReference type="VEuPathDB" id="TriTrypDB:TcYC6_0101200"/>
<dbReference type="EMBL" id="PRFA01000051">
    <property type="protein sequence ID" value="PWU90373.1"/>
    <property type="molecule type" value="Genomic_DNA"/>
</dbReference>
<dbReference type="Proteomes" id="UP000246121">
    <property type="component" value="Unassembled WGS sequence"/>
</dbReference>
<dbReference type="VEuPathDB" id="TriTrypDB:TCSYLVIO_002066"/>
<dbReference type="SMART" id="SM00504">
    <property type="entry name" value="Ubox"/>
    <property type="match status" value="1"/>
</dbReference>
<accession>A0A2V2V7R6</accession>
<dbReference type="GO" id="GO:0004842">
    <property type="term" value="F:ubiquitin-protein transferase activity"/>
    <property type="evidence" value="ECO:0007669"/>
    <property type="project" value="InterPro"/>
</dbReference>
<proteinExistence type="predicted"/>
<dbReference type="SUPFAM" id="SSF57850">
    <property type="entry name" value="RING/U-box"/>
    <property type="match status" value="1"/>
</dbReference>
<dbReference type="VEuPathDB" id="TriTrypDB:TCDM_06989"/>
<dbReference type="AlphaFoldDB" id="A0A2V2V7R6"/>
<evidence type="ECO:0000313" key="3">
    <source>
        <dbReference type="Proteomes" id="UP000246121"/>
    </source>
</evidence>
<dbReference type="InterPro" id="IPR013083">
    <property type="entry name" value="Znf_RING/FYVE/PHD"/>
</dbReference>
<dbReference type="VEuPathDB" id="TriTrypDB:BCY84_13717"/>
<dbReference type="VEuPathDB" id="TriTrypDB:C3747_250g50"/>
<dbReference type="VEuPathDB" id="TriTrypDB:TcCLB.506177.30"/>
<dbReference type="InterPro" id="IPR003613">
    <property type="entry name" value="Ubox_domain"/>
</dbReference>
<dbReference type="VEuPathDB" id="TriTrypDB:C4B63_51g112"/>
<dbReference type="Pfam" id="PF04564">
    <property type="entry name" value="U-box"/>
    <property type="match status" value="1"/>
</dbReference>
<sequence>MSIHGAITFFLDQDPGAIGVSALSCLASSLNEPGVAHSLVEQHRPACKEVLSRLVAVANDAGKNPNARILALESLYGISNVPDVRFRTGDLLDAVQKLNESFEEFLETQSTGNGDAQLEMLTVLLFRCSDYMRLKAGDLLRQLYNNDDARLVSTLQMIMKKRSLEWNIVHACVRCMYELTTPVTYFTAPDENLPIETTKVTAFQEKITTILIHFSEGKALQELFAELGARWAIAVGEERLEQILEGQSPVKDSVCDGVAMRFLGLFRYLAVMLLNLADFCERMDLVRGYQRSFITQHQSFLGDTVIPFLSLTLLCWEASCDTTLESQNNPFMYVAISVLRLLRFALYRPSQALQESLALSLRSLTRHVHRLESLLCKEYVGMLVIVLTVEVLCNVNAVNMEPLTADFTALVNLISADTNPLRPGAHFTVAQAFTYCLSNETSMYCAPDNESVSLLRQRLRFEDAEMANEATRVVQALEEQLGMLQTLMMELAVGQLIGDLSLFASYATGSIPSGQAPPVKTGACDTKQVPEKAKKKTKHPAKYVCMLTRKLMREPVVLRNGHHFELDALQEVVDRVGHVDPLTGEAFDEEIEVDMGLQQDIARYRIKMAARGDNEAAGQEFQMGT</sequence>
<evidence type="ECO:0000259" key="1">
    <source>
        <dbReference type="SMART" id="SM00504"/>
    </source>
</evidence>
<dbReference type="VEuPathDB" id="TriTrypDB:TcG_06572"/>
<comment type="caution">
    <text evidence="2">The sequence shown here is derived from an EMBL/GenBank/DDBJ whole genome shotgun (WGS) entry which is preliminary data.</text>
</comment>
<dbReference type="OrthoDB" id="7537227at2759"/>
<protein>
    <recommendedName>
        <fullName evidence="1">U-box domain-containing protein</fullName>
    </recommendedName>
</protein>
<dbReference type="VEuPathDB" id="TriTrypDB:ECC02_004257"/>
<dbReference type="VEuPathDB" id="TriTrypDB:TcCL_NonESM04599"/>
<dbReference type="VEuPathDB" id="TriTrypDB:TcCLB.506239.40"/>
<gene>
    <name evidence="2" type="ORF">C4B63_51g112</name>
</gene>
<name>A0A2V2V7R6_TRYCR</name>
<reference evidence="2 3" key="1">
    <citation type="journal article" date="2018" name="Microb. Genom.">
        <title>Expanding an expanded genome: long-read sequencing of Trypanosoma cruzi.</title>
        <authorList>
            <person name="Berna L."/>
            <person name="Rodriguez M."/>
            <person name="Chiribao M.L."/>
            <person name="Parodi-Talice A."/>
            <person name="Pita S."/>
            <person name="Rijo G."/>
            <person name="Alvarez-Valin F."/>
            <person name="Robello C."/>
        </authorList>
    </citation>
    <scope>NUCLEOTIDE SEQUENCE [LARGE SCALE GENOMIC DNA]</scope>
    <source>
        <strain evidence="2 3">Dm28c</strain>
    </source>
</reference>
<dbReference type="GO" id="GO:0016567">
    <property type="term" value="P:protein ubiquitination"/>
    <property type="evidence" value="ECO:0007669"/>
    <property type="project" value="InterPro"/>
</dbReference>
<evidence type="ECO:0000313" key="2">
    <source>
        <dbReference type="EMBL" id="PWU90373.1"/>
    </source>
</evidence>
<dbReference type="VEuPathDB" id="TriTrypDB:Tc_MARK_1224"/>
<dbReference type="Gene3D" id="3.30.40.10">
    <property type="entry name" value="Zinc/RING finger domain, C3HC4 (zinc finger)"/>
    <property type="match status" value="1"/>
</dbReference>
<dbReference type="VEuPathDB" id="TriTrypDB:TcBrA4_0073090"/>